<dbReference type="WBParaSite" id="PS1159_v2.g4119.t1">
    <property type="protein sequence ID" value="PS1159_v2.g4119.t1"/>
    <property type="gene ID" value="PS1159_v2.g4119"/>
</dbReference>
<sequence length="243" mass="26281">MDQYTGNNNVGHFSEMEKKPIIEEPENLIRPQPLPFLSNFFNNFPGMNSMNNNMDFNQNNSLLAMQNQLALHFQQMYQNSSILNPPMAPSINPYFNLNFNQNLSNTGITTLPSAFRPTNPSLPPSTTTTNPQIGDDGDSGNETSSIPSSASPTASLPSRSGSFSVNQLVKPEPQDQTPVPAALLSTIPSVPSISAAPSSLTSTVPSSQATPASTSLPPKEQKPQLNTQIKEDEPTPKKPKKSK</sequence>
<proteinExistence type="predicted"/>
<protein>
    <submittedName>
        <fullName evidence="2">Uncharacterized protein</fullName>
    </submittedName>
</protein>
<name>A0AC35GED0_9BILA</name>
<dbReference type="Proteomes" id="UP000887580">
    <property type="component" value="Unplaced"/>
</dbReference>
<evidence type="ECO:0000313" key="1">
    <source>
        <dbReference type="Proteomes" id="UP000887580"/>
    </source>
</evidence>
<accession>A0AC35GED0</accession>
<reference evidence="2" key="1">
    <citation type="submission" date="2022-11" db="UniProtKB">
        <authorList>
            <consortium name="WormBaseParasite"/>
        </authorList>
    </citation>
    <scope>IDENTIFICATION</scope>
</reference>
<organism evidence="1 2">
    <name type="scientific">Panagrolaimus sp. PS1159</name>
    <dbReference type="NCBI Taxonomy" id="55785"/>
    <lineage>
        <taxon>Eukaryota</taxon>
        <taxon>Metazoa</taxon>
        <taxon>Ecdysozoa</taxon>
        <taxon>Nematoda</taxon>
        <taxon>Chromadorea</taxon>
        <taxon>Rhabditida</taxon>
        <taxon>Tylenchina</taxon>
        <taxon>Panagrolaimomorpha</taxon>
        <taxon>Panagrolaimoidea</taxon>
        <taxon>Panagrolaimidae</taxon>
        <taxon>Panagrolaimus</taxon>
    </lineage>
</organism>
<evidence type="ECO:0000313" key="2">
    <source>
        <dbReference type="WBParaSite" id="PS1159_v2.g4119.t1"/>
    </source>
</evidence>